<accession>A0ABQ9VB05</accession>
<feature type="region of interest" description="Disordered" evidence="1">
    <location>
        <begin position="289"/>
        <end position="333"/>
    </location>
</feature>
<gene>
    <name evidence="2" type="ORF">P7K49_015855</name>
</gene>
<evidence type="ECO:0008006" key="4">
    <source>
        <dbReference type="Google" id="ProtNLM"/>
    </source>
</evidence>
<evidence type="ECO:0000313" key="2">
    <source>
        <dbReference type="EMBL" id="KAK2106341.1"/>
    </source>
</evidence>
<feature type="compositionally biased region" description="Low complexity" evidence="1">
    <location>
        <begin position="243"/>
        <end position="256"/>
    </location>
</feature>
<name>A0ABQ9VB05_SAGOE</name>
<feature type="region of interest" description="Disordered" evidence="1">
    <location>
        <begin position="196"/>
        <end position="266"/>
    </location>
</feature>
<dbReference type="Proteomes" id="UP001266305">
    <property type="component" value="Unassembled WGS sequence"/>
</dbReference>
<proteinExistence type="predicted"/>
<feature type="compositionally biased region" description="Gly residues" evidence="1">
    <location>
        <begin position="77"/>
        <end position="88"/>
    </location>
</feature>
<reference evidence="2 3" key="1">
    <citation type="submission" date="2023-05" db="EMBL/GenBank/DDBJ databases">
        <title>B98-5 Cell Line De Novo Hybrid Assembly: An Optical Mapping Approach.</title>
        <authorList>
            <person name="Kananen K."/>
            <person name="Auerbach J.A."/>
            <person name="Kautto E."/>
            <person name="Blachly J.S."/>
        </authorList>
    </citation>
    <scope>NUCLEOTIDE SEQUENCE [LARGE SCALE GENOMIC DNA]</scope>
    <source>
        <strain evidence="2">B95-8</strain>
        <tissue evidence="2">Cell line</tissue>
    </source>
</reference>
<feature type="compositionally biased region" description="Gly residues" evidence="1">
    <location>
        <begin position="163"/>
        <end position="177"/>
    </location>
</feature>
<sequence>MRDPSLPPTTAAAEVRPVGSAPSSSGLGEAGAHSAAGRLSPGGGGVRAWGGRARSPRGAHWPAPPRPLLPLRPRWGRPGGGGGGGGGARFLRARPLWARSCEAEPGGRAGSPRAESASVQPPGRAARRRAAAPRAAPREQRRLPAARDAAMKPGPPHRAGAAHGAGAGAGAASGPGARGLLLPPLLLLLLAGHAAGVSDTRPDPCHGPPVAARDPRPGTTLPPPRAAHPRPRSPPPLAPPPSALLRSLTPRSSPLAGIREDRPPSPPVIFGVLISPSFWDPSPEGIPAGTRARVPLPHPPVAPGTASPRKERGPLRWPGRRGKGPAAGWGSPSRLGVSWGGSVPGSCLVGVPRPRPLSENRVGYPSEGEGVLLVLPRVAAARLGGGGGGGG</sequence>
<protein>
    <recommendedName>
        <fullName evidence="4">Basic proline-rich protein-like</fullName>
    </recommendedName>
</protein>
<evidence type="ECO:0000313" key="3">
    <source>
        <dbReference type="Proteomes" id="UP001266305"/>
    </source>
</evidence>
<keyword evidence="3" id="KW-1185">Reference proteome</keyword>
<feature type="region of interest" description="Disordered" evidence="1">
    <location>
        <begin position="1"/>
        <end position="177"/>
    </location>
</feature>
<comment type="caution">
    <text evidence="2">The sequence shown here is derived from an EMBL/GenBank/DDBJ whole genome shotgun (WGS) entry which is preliminary data.</text>
</comment>
<dbReference type="EMBL" id="JASSZA010000007">
    <property type="protein sequence ID" value="KAK2106341.1"/>
    <property type="molecule type" value="Genomic_DNA"/>
</dbReference>
<feature type="compositionally biased region" description="Pro residues" evidence="1">
    <location>
        <begin position="220"/>
        <end position="242"/>
    </location>
</feature>
<organism evidence="2 3">
    <name type="scientific">Saguinus oedipus</name>
    <name type="common">Cotton-top tamarin</name>
    <name type="synonym">Oedipomidas oedipus</name>
    <dbReference type="NCBI Taxonomy" id="9490"/>
    <lineage>
        <taxon>Eukaryota</taxon>
        <taxon>Metazoa</taxon>
        <taxon>Chordata</taxon>
        <taxon>Craniata</taxon>
        <taxon>Vertebrata</taxon>
        <taxon>Euteleostomi</taxon>
        <taxon>Mammalia</taxon>
        <taxon>Eutheria</taxon>
        <taxon>Euarchontoglires</taxon>
        <taxon>Primates</taxon>
        <taxon>Haplorrhini</taxon>
        <taxon>Platyrrhini</taxon>
        <taxon>Cebidae</taxon>
        <taxon>Callitrichinae</taxon>
        <taxon>Saguinus</taxon>
    </lineage>
</organism>
<evidence type="ECO:0000256" key="1">
    <source>
        <dbReference type="SAM" id="MobiDB-lite"/>
    </source>
</evidence>